<evidence type="ECO:0000256" key="3">
    <source>
        <dbReference type="ARBA" id="ARBA00022475"/>
    </source>
</evidence>
<dbReference type="EMBL" id="CP020563">
    <property type="protein sequence ID" value="ARF72874.1"/>
    <property type="molecule type" value="Genomic_DNA"/>
</dbReference>
<dbReference type="InterPro" id="IPR051612">
    <property type="entry name" value="Teichoic_Acid_Biosynth"/>
</dbReference>
<evidence type="ECO:0000313" key="9">
    <source>
        <dbReference type="EMBL" id="ARF72874.1"/>
    </source>
</evidence>
<dbReference type="InterPro" id="IPR001173">
    <property type="entry name" value="Glyco_trans_2-like"/>
</dbReference>
<dbReference type="InterPro" id="IPR029044">
    <property type="entry name" value="Nucleotide-diphossugar_trans"/>
</dbReference>
<evidence type="ECO:0000256" key="6">
    <source>
        <dbReference type="ARBA" id="ARBA00023136"/>
    </source>
</evidence>
<keyword evidence="3" id="KW-1003">Cell membrane</keyword>
<keyword evidence="10" id="KW-1185">Reference proteome</keyword>
<dbReference type="CDD" id="cd00761">
    <property type="entry name" value="Glyco_tranf_GTA_type"/>
    <property type="match status" value="1"/>
</dbReference>
<dbReference type="GO" id="GO:0019350">
    <property type="term" value="P:teichoic acid biosynthetic process"/>
    <property type="evidence" value="ECO:0007669"/>
    <property type="project" value="UniProtKB-KW"/>
</dbReference>
<dbReference type="PANTHER" id="PTHR37316">
    <property type="entry name" value="TEICHOIC ACID GLYCEROL-PHOSPHATE PRIMASE"/>
    <property type="match status" value="1"/>
</dbReference>
<feature type="region of interest" description="Disordered" evidence="7">
    <location>
        <begin position="836"/>
        <end position="858"/>
    </location>
</feature>
<dbReference type="KEGG" id="kab:B7C62_11785"/>
<evidence type="ECO:0000256" key="1">
    <source>
        <dbReference type="ARBA" id="ARBA00004202"/>
    </source>
</evidence>
<feature type="region of interest" description="Disordered" evidence="7">
    <location>
        <begin position="1058"/>
        <end position="1079"/>
    </location>
</feature>
<sequence>MKPPLLSVVIPVHNVEDHLEECLRSVAEQSLDAIEVVMVDDGSTDGSARIAAGFAARDSRFRLVRQKNAGLSAARNTGVRHTTSAVPYLAFADSDDFVVHDAYERMVASLESTGSDLVTGNVWRLTGQGRRQAWQYRWLTASRRRTHITRDPRLLADRVAWNKVFRRSFWDGHAFAFPEGKLYEDTPVMIPAHHLAGAVDVLHEHVYYWRVREGSITRRRTDVTGVRDRIDACEQVSAFLGEHGGAERRRAYDASCLRDDFGYFLDGLPMGGAAYRAAFLEGAGAFVERAGAGVLEGLPVELRVKWRLVRERRLDELLAVLAFERANGVGTFAVEGPPGRRRAVYPGVRGASTRLARTDVPAVARLVEARWGADGKLRLRGYAYLRNLPAGAARQQLRVGMVRAEEARRVRTVPVRAVPVPEATVNSGQELHGYDHAGFEMVLDPDRLPATGDGGEGGWLVGLVVAVRGTVRRVAVRAVDAGAEQPLVHDLGDGRRAVLDHRGGRLRVRVSRPGALVAGSGGAEGGALELAGRSFGGPEPVALVLMREGDEERSFPVECGVPGGGAVPGGDAVPGGCGAGAVGGGGRGTAFTVRVPLDGLAAVPPAVHRGPREVAAESGARWRTRLLLADGTRIPLPAAPELPPPACADAAGELVVDLGGLPVADRVERLEDGSLRVSGTYGVASSGGVATSGAGAVSSGAGTAGSGAVSGTSSGIGSGIGARLVLRHETLHETVPVTELTVENHPTGHPADRSTGHPTARFSARIAPPLPVGRWSLHLDGHPVRVLASLAARLPCGDSGLALERRNGDRLTVVAEPALPVAERSAYSRRLLRDAHHRAHHGETHHRDAHHRETYHPTPAPPLLDAVLYVGGAGGDSPRAVHAELVRRGVESEHLWVTGTAPGRTTHVPPGARAVPVHSAAWYEALARARRIVTDDQLPAWFERRPGQTVVQTWHGTPLGRFGTGLTGTLYADHQHLATLAHRSAQWSVLVSPSRFATPLLRSSLAYGGEVLEAGSPANDVLFPPDRDKAAEEVRRALGVPEDHRVVLCAPTYRDHLAHPPAASRDSADPTTPGPYRWDPALDPHALARSLGPGHTVLVRRHPRVTGGVQDGPGVLDVSRHPGAAGLLLVADVLVTDYAGLMFDFALTGRPMLFHTYDLEHYRDTVRGFCLDFETRAPGPLLVTTEEVAQALRSTGALAARHADAYESFRRDYCDLDDGGAAARVADRLLTDAP</sequence>
<dbReference type="InterPro" id="IPR007554">
    <property type="entry name" value="Glycerophosphate_synth"/>
</dbReference>
<keyword evidence="6" id="KW-0472">Membrane</keyword>
<feature type="compositionally biased region" description="Basic and acidic residues" evidence="7">
    <location>
        <begin position="841"/>
        <end position="855"/>
    </location>
</feature>
<dbReference type="GO" id="GO:0016740">
    <property type="term" value="F:transferase activity"/>
    <property type="evidence" value="ECO:0007669"/>
    <property type="project" value="UniProtKB-KW"/>
</dbReference>
<dbReference type="Pfam" id="PF04464">
    <property type="entry name" value="Glyphos_transf"/>
    <property type="match status" value="1"/>
</dbReference>
<gene>
    <name evidence="9" type="ORF">B7C62_11785</name>
</gene>
<keyword evidence="4" id="KW-0808">Transferase</keyword>
<evidence type="ECO:0000256" key="5">
    <source>
        <dbReference type="ARBA" id="ARBA00022944"/>
    </source>
</evidence>
<comment type="subcellular location">
    <subcellularLocation>
        <location evidence="1">Cell membrane</location>
        <topology evidence="1">Peripheral membrane protein</topology>
    </subcellularLocation>
</comment>
<keyword evidence="5" id="KW-0777">Teichoic acid biosynthesis</keyword>
<name>A0ABC8BR34_9ACTN</name>
<dbReference type="AlphaFoldDB" id="A0ABC8BR34"/>
<dbReference type="SUPFAM" id="SSF53756">
    <property type="entry name" value="UDP-Glycosyltransferase/glycogen phosphorylase"/>
    <property type="match status" value="1"/>
</dbReference>
<accession>A0ABC8BR34</accession>
<reference evidence="9 10" key="1">
    <citation type="submission" date="2017-04" db="EMBL/GenBank/DDBJ databases">
        <title>The complete genome sequence of Streptomyces albolongus YIM 101047, the producer of novel bafilomycins and novel odoriferous sesquiterpenoids.</title>
        <authorList>
            <person name="Yin M."/>
            <person name="Jiang Y."/>
        </authorList>
    </citation>
    <scope>NUCLEOTIDE SEQUENCE [LARGE SCALE GENOMIC DNA]</scope>
    <source>
        <strain evidence="9 10">YIM 101047</strain>
    </source>
</reference>
<proteinExistence type="inferred from homology"/>
<dbReference type="Gene3D" id="3.40.50.11820">
    <property type="match status" value="1"/>
</dbReference>
<dbReference type="Gene3D" id="3.40.50.12580">
    <property type="match status" value="1"/>
</dbReference>
<dbReference type="Proteomes" id="UP000192251">
    <property type="component" value="Chromosome"/>
</dbReference>
<evidence type="ECO:0000256" key="7">
    <source>
        <dbReference type="SAM" id="MobiDB-lite"/>
    </source>
</evidence>
<dbReference type="InterPro" id="IPR043149">
    <property type="entry name" value="TagF_N"/>
</dbReference>
<dbReference type="InterPro" id="IPR043148">
    <property type="entry name" value="TagF_C"/>
</dbReference>
<evidence type="ECO:0000259" key="8">
    <source>
        <dbReference type="Pfam" id="PF00535"/>
    </source>
</evidence>
<dbReference type="PANTHER" id="PTHR37316:SF3">
    <property type="entry name" value="TEICHOIC ACID GLYCEROL-PHOSPHATE TRANSFERASE"/>
    <property type="match status" value="1"/>
</dbReference>
<comment type="similarity">
    <text evidence="2">Belongs to the CDP-glycerol glycerophosphotransferase family.</text>
</comment>
<evidence type="ECO:0000313" key="10">
    <source>
        <dbReference type="Proteomes" id="UP000192251"/>
    </source>
</evidence>
<protein>
    <submittedName>
        <fullName evidence="9">CDP-glycerol:glycerophosphate glycerophosphotransferase</fullName>
    </submittedName>
</protein>
<feature type="domain" description="Glycosyltransferase 2-like" evidence="8">
    <location>
        <begin position="7"/>
        <end position="168"/>
    </location>
</feature>
<dbReference type="GO" id="GO:0005886">
    <property type="term" value="C:plasma membrane"/>
    <property type="evidence" value="ECO:0007669"/>
    <property type="project" value="UniProtKB-SubCell"/>
</dbReference>
<dbReference type="SUPFAM" id="SSF53448">
    <property type="entry name" value="Nucleotide-diphospho-sugar transferases"/>
    <property type="match status" value="1"/>
</dbReference>
<dbReference type="RefSeq" id="WP_084746677.1">
    <property type="nucleotide sequence ID" value="NZ_CP020563.1"/>
</dbReference>
<evidence type="ECO:0000256" key="4">
    <source>
        <dbReference type="ARBA" id="ARBA00022679"/>
    </source>
</evidence>
<organism evidence="9 10">
    <name type="scientific">Kitasatospora albolonga</name>
    <dbReference type="NCBI Taxonomy" id="68173"/>
    <lineage>
        <taxon>Bacteria</taxon>
        <taxon>Bacillati</taxon>
        <taxon>Actinomycetota</taxon>
        <taxon>Actinomycetes</taxon>
        <taxon>Kitasatosporales</taxon>
        <taxon>Streptomycetaceae</taxon>
        <taxon>Kitasatospora</taxon>
    </lineage>
</organism>
<evidence type="ECO:0000256" key="2">
    <source>
        <dbReference type="ARBA" id="ARBA00010488"/>
    </source>
</evidence>
<dbReference type="Gene3D" id="3.90.550.10">
    <property type="entry name" value="Spore Coat Polysaccharide Biosynthesis Protein SpsA, Chain A"/>
    <property type="match status" value="1"/>
</dbReference>
<dbReference type="Pfam" id="PF00535">
    <property type="entry name" value="Glycos_transf_2"/>
    <property type="match status" value="1"/>
</dbReference>